<dbReference type="STRING" id="1821621.A8C75_00295"/>
<protein>
    <recommendedName>
        <fullName evidence="3">YtkA-like domain-containing protein</fullName>
    </recommendedName>
</protein>
<proteinExistence type="predicted"/>
<gene>
    <name evidence="1" type="ORF">A8C75_00295</name>
</gene>
<reference evidence="2" key="1">
    <citation type="submission" date="2016-05" db="EMBL/GenBank/DDBJ databases">
        <authorList>
            <person name="Baek K."/>
            <person name="Yang S.-J."/>
        </authorList>
    </citation>
    <scope>NUCLEOTIDE SEQUENCE [LARGE SCALE GENOMIC DNA]</scope>
    <source>
        <strain evidence="2">ST58-10</strain>
    </source>
</reference>
<sequence length="121" mass="12889">MLQSGEVIRAPACDFAQGACVASRGELSVELAVEAPVLASYQPLNFSLKVRGMEPDSARIEFEGVDMFMGVNELALLPAGSGHFNGTLTLPGHAHAMAWRARVQLLQAGSLVESAFVFDLK</sequence>
<evidence type="ECO:0000313" key="1">
    <source>
        <dbReference type="EMBL" id="ANG65037.1"/>
    </source>
</evidence>
<reference evidence="1 2" key="2">
    <citation type="journal article" date="2018" name="Int. J. Syst. Evol. Microbiol.">
        <title>Marinobacterium aestuarii sp. nov., a benzene-degrading marine bacterium isolated from estuary sediment.</title>
        <authorList>
            <person name="Bae S.S."/>
            <person name="Jung J."/>
            <person name="Chung D."/>
            <person name="Baek K."/>
        </authorList>
    </citation>
    <scope>NUCLEOTIDE SEQUENCE [LARGE SCALE GENOMIC DNA]</scope>
    <source>
        <strain evidence="1 2">ST58-10</strain>
    </source>
</reference>
<name>A0A1A9F486_9GAMM</name>
<evidence type="ECO:0000313" key="2">
    <source>
        <dbReference type="Proteomes" id="UP000078070"/>
    </source>
</evidence>
<accession>A0A1A9F486</accession>
<dbReference type="KEGG" id="mars:A8C75_00295"/>
<dbReference type="Proteomes" id="UP000078070">
    <property type="component" value="Chromosome"/>
</dbReference>
<keyword evidence="2" id="KW-1185">Reference proteome</keyword>
<dbReference type="AlphaFoldDB" id="A0A1A9F486"/>
<dbReference type="EMBL" id="CP015839">
    <property type="protein sequence ID" value="ANG65037.1"/>
    <property type="molecule type" value="Genomic_DNA"/>
</dbReference>
<organism evidence="1 2">
    <name type="scientific">Marinobacterium aestuarii</name>
    <dbReference type="NCBI Taxonomy" id="1821621"/>
    <lineage>
        <taxon>Bacteria</taxon>
        <taxon>Pseudomonadati</taxon>
        <taxon>Pseudomonadota</taxon>
        <taxon>Gammaproteobacteria</taxon>
        <taxon>Oceanospirillales</taxon>
        <taxon>Oceanospirillaceae</taxon>
        <taxon>Marinobacterium</taxon>
    </lineage>
</organism>
<evidence type="ECO:0008006" key="3">
    <source>
        <dbReference type="Google" id="ProtNLM"/>
    </source>
</evidence>